<sequence>MRDPLRNRTHDAVFLAYHSVADRGPAWSSVPVEQFERHLHLLARWGYRGVGGRELHQLAAGCRPERPWAFLTFDDGFADNATTVAPLLRERGWSALVFVLPPAVDSGAAFDWPEIRPRRDAHPEVMRSLDWPAAEAMAEAGIEFGSHTNRHLHLPALGDDELRDELLDSRRRIMERLGRCDSLAYPFGEWDPRVAAAARDAGYRHAFTLPRQGQATADLLSIPRVAIDHRDDRSRFALKLSPVGRGLLLSPARTWTDTVRRRGYVAAERRPAA</sequence>
<keyword evidence="5" id="KW-1185">Reference proteome</keyword>
<dbReference type="Gene3D" id="3.20.20.370">
    <property type="entry name" value="Glycoside hydrolase/deacetylase"/>
    <property type="match status" value="1"/>
</dbReference>
<evidence type="ECO:0000259" key="3">
    <source>
        <dbReference type="PROSITE" id="PS51677"/>
    </source>
</evidence>
<dbReference type="Proteomes" id="UP001162834">
    <property type="component" value="Chromosome"/>
</dbReference>
<dbReference type="CDD" id="cd10918">
    <property type="entry name" value="CE4_NodB_like_5s_6s"/>
    <property type="match status" value="1"/>
</dbReference>
<keyword evidence="2" id="KW-0732">Signal</keyword>
<dbReference type="InterPro" id="IPR051398">
    <property type="entry name" value="Polysacch_Deacetylase"/>
</dbReference>
<dbReference type="EMBL" id="CP087164">
    <property type="protein sequence ID" value="UGS34613.1"/>
    <property type="molecule type" value="Genomic_DNA"/>
</dbReference>
<dbReference type="SUPFAM" id="SSF88713">
    <property type="entry name" value="Glycoside hydrolase/deacetylase"/>
    <property type="match status" value="1"/>
</dbReference>
<name>A0A9E6XV12_9ACTN</name>
<dbReference type="InterPro" id="IPR002509">
    <property type="entry name" value="NODB_dom"/>
</dbReference>
<accession>A0A9E6XV12</accession>
<dbReference type="AlphaFoldDB" id="A0A9E6XV12"/>
<dbReference type="RefSeq" id="WP_259314279.1">
    <property type="nucleotide sequence ID" value="NZ_CP087164.1"/>
</dbReference>
<dbReference type="PANTHER" id="PTHR34216:SF3">
    <property type="entry name" value="POLY-BETA-1,6-N-ACETYL-D-GLUCOSAMINE N-DEACETYLASE"/>
    <property type="match status" value="1"/>
</dbReference>
<dbReference type="PANTHER" id="PTHR34216">
    <property type="match status" value="1"/>
</dbReference>
<evidence type="ECO:0000313" key="5">
    <source>
        <dbReference type="Proteomes" id="UP001162834"/>
    </source>
</evidence>
<dbReference type="GO" id="GO:0005576">
    <property type="term" value="C:extracellular region"/>
    <property type="evidence" value="ECO:0007669"/>
    <property type="project" value="UniProtKB-SubCell"/>
</dbReference>
<dbReference type="PROSITE" id="PS51677">
    <property type="entry name" value="NODB"/>
    <property type="match status" value="1"/>
</dbReference>
<dbReference type="GO" id="GO:0005975">
    <property type="term" value="P:carbohydrate metabolic process"/>
    <property type="evidence" value="ECO:0007669"/>
    <property type="project" value="InterPro"/>
</dbReference>
<evidence type="ECO:0000256" key="1">
    <source>
        <dbReference type="ARBA" id="ARBA00004613"/>
    </source>
</evidence>
<dbReference type="Pfam" id="PF01522">
    <property type="entry name" value="Polysacc_deac_1"/>
    <property type="match status" value="1"/>
</dbReference>
<organism evidence="4 5">
    <name type="scientific">Capillimicrobium parvum</name>
    <dbReference type="NCBI Taxonomy" id="2884022"/>
    <lineage>
        <taxon>Bacteria</taxon>
        <taxon>Bacillati</taxon>
        <taxon>Actinomycetota</taxon>
        <taxon>Thermoleophilia</taxon>
        <taxon>Solirubrobacterales</taxon>
        <taxon>Capillimicrobiaceae</taxon>
        <taxon>Capillimicrobium</taxon>
    </lineage>
</organism>
<dbReference type="GO" id="GO:0016810">
    <property type="term" value="F:hydrolase activity, acting on carbon-nitrogen (but not peptide) bonds"/>
    <property type="evidence" value="ECO:0007669"/>
    <property type="project" value="InterPro"/>
</dbReference>
<evidence type="ECO:0000256" key="2">
    <source>
        <dbReference type="ARBA" id="ARBA00022729"/>
    </source>
</evidence>
<reference evidence="4" key="1">
    <citation type="journal article" date="2022" name="Int. J. Syst. Evol. Microbiol.">
        <title>Pseudomonas aegrilactucae sp. nov. and Pseudomonas morbosilactucae sp. nov., pathogens causing bacterial rot of lettuce in Japan.</title>
        <authorList>
            <person name="Sawada H."/>
            <person name="Fujikawa T."/>
            <person name="Satou M."/>
        </authorList>
    </citation>
    <scope>NUCLEOTIDE SEQUENCE</scope>
    <source>
        <strain evidence="4">0166_1</strain>
    </source>
</reference>
<feature type="domain" description="NodB homology" evidence="3">
    <location>
        <begin position="67"/>
        <end position="273"/>
    </location>
</feature>
<dbReference type="InterPro" id="IPR011330">
    <property type="entry name" value="Glyco_hydro/deAcase_b/a-brl"/>
</dbReference>
<dbReference type="KEGG" id="sbae:DSM104329_00992"/>
<evidence type="ECO:0000313" key="4">
    <source>
        <dbReference type="EMBL" id="UGS34613.1"/>
    </source>
</evidence>
<comment type="subcellular location">
    <subcellularLocation>
        <location evidence="1">Secreted</location>
    </subcellularLocation>
</comment>
<protein>
    <recommendedName>
        <fullName evidence="3">NodB homology domain-containing protein</fullName>
    </recommendedName>
</protein>
<gene>
    <name evidence="4" type="ORF">DSM104329_00992</name>
</gene>
<proteinExistence type="predicted"/>